<accession>A0A6L6VGA2</accession>
<name>A0A6L6VGA2_AGRVI</name>
<evidence type="ECO:0000313" key="2">
    <source>
        <dbReference type="EMBL" id="MUZ72482.1"/>
    </source>
</evidence>
<comment type="caution">
    <text evidence="2">The sequence shown here is derived from an EMBL/GenBank/DDBJ whole genome shotgun (WGS) entry which is preliminary data.</text>
</comment>
<evidence type="ECO:0000313" key="3">
    <source>
        <dbReference type="Proteomes" id="UP000477951"/>
    </source>
</evidence>
<organism evidence="2 3">
    <name type="scientific">Agrobacterium vitis</name>
    <name type="common">Rhizobium vitis</name>
    <dbReference type="NCBI Taxonomy" id="373"/>
    <lineage>
        <taxon>Bacteria</taxon>
        <taxon>Pseudomonadati</taxon>
        <taxon>Pseudomonadota</taxon>
        <taxon>Alphaproteobacteria</taxon>
        <taxon>Hyphomicrobiales</taxon>
        <taxon>Rhizobiaceae</taxon>
        <taxon>Rhizobium/Agrobacterium group</taxon>
        <taxon>Agrobacterium</taxon>
    </lineage>
</organism>
<dbReference type="Proteomes" id="UP000477951">
    <property type="component" value="Unassembled WGS sequence"/>
</dbReference>
<evidence type="ECO:0000256" key="1">
    <source>
        <dbReference type="SAM" id="MobiDB-lite"/>
    </source>
</evidence>
<sequence length="116" mass="12786">MRRETALVSPGRKDADNNANGAMRIFAALCAETGAHVSLQKRIVPANPAVEPHQVQRRRQKPERPALQFSQAEESLTHAHSGPKRFPAGKGDPILNGRAGCRGQTGRFQTKYKLYL</sequence>
<proteinExistence type="predicted"/>
<dbReference type="RefSeq" id="WP_156614285.1">
    <property type="nucleotide sequence ID" value="NZ_WPHR01000004.1"/>
</dbReference>
<protein>
    <submittedName>
        <fullName evidence="2">Uncharacterized protein</fullName>
    </submittedName>
</protein>
<feature type="region of interest" description="Disordered" evidence="1">
    <location>
        <begin position="47"/>
        <end position="102"/>
    </location>
</feature>
<dbReference type="EMBL" id="WPHR01000004">
    <property type="protein sequence ID" value="MUZ72482.1"/>
    <property type="molecule type" value="Genomic_DNA"/>
</dbReference>
<reference evidence="2 3" key="1">
    <citation type="submission" date="2019-12" db="EMBL/GenBank/DDBJ databases">
        <title>Whole-genome sequencing of Allorhizobium vitis.</title>
        <authorList>
            <person name="Gan H.M."/>
            <person name="Szegedi E."/>
            <person name="Burr T."/>
            <person name="Savka M.A."/>
        </authorList>
    </citation>
    <scope>NUCLEOTIDE SEQUENCE [LARGE SCALE GENOMIC DNA]</scope>
    <source>
        <strain evidence="2 3">CG516</strain>
    </source>
</reference>
<gene>
    <name evidence="2" type="ORF">GOZ90_07290</name>
</gene>
<dbReference type="AlphaFoldDB" id="A0A6L6VGA2"/>